<name>A0A3S5C973_9PLAT</name>
<feature type="region of interest" description="Disordered" evidence="1">
    <location>
        <begin position="26"/>
        <end position="45"/>
    </location>
</feature>
<dbReference type="AlphaFoldDB" id="A0A3S5C973"/>
<organism evidence="2 3">
    <name type="scientific">Protopolystoma xenopodis</name>
    <dbReference type="NCBI Taxonomy" id="117903"/>
    <lineage>
        <taxon>Eukaryota</taxon>
        <taxon>Metazoa</taxon>
        <taxon>Spiralia</taxon>
        <taxon>Lophotrochozoa</taxon>
        <taxon>Platyhelminthes</taxon>
        <taxon>Monogenea</taxon>
        <taxon>Polyopisthocotylea</taxon>
        <taxon>Polystomatidea</taxon>
        <taxon>Polystomatidae</taxon>
        <taxon>Protopolystoma</taxon>
    </lineage>
</organism>
<dbReference type="EMBL" id="CAAALY010282648">
    <property type="protein sequence ID" value="VEL43560.1"/>
    <property type="molecule type" value="Genomic_DNA"/>
</dbReference>
<proteinExistence type="predicted"/>
<dbReference type="Proteomes" id="UP000784294">
    <property type="component" value="Unassembled WGS sequence"/>
</dbReference>
<reference evidence="2" key="1">
    <citation type="submission" date="2018-11" db="EMBL/GenBank/DDBJ databases">
        <authorList>
            <consortium name="Pathogen Informatics"/>
        </authorList>
    </citation>
    <scope>NUCLEOTIDE SEQUENCE</scope>
</reference>
<comment type="caution">
    <text evidence="2">The sequence shown here is derived from an EMBL/GenBank/DDBJ whole genome shotgun (WGS) entry which is preliminary data.</text>
</comment>
<feature type="compositionally biased region" description="Basic and acidic residues" evidence="1">
    <location>
        <begin position="112"/>
        <end position="131"/>
    </location>
</feature>
<gene>
    <name evidence="2" type="ORF">PXEA_LOCUS37000</name>
</gene>
<evidence type="ECO:0000313" key="2">
    <source>
        <dbReference type="EMBL" id="VEL43560.1"/>
    </source>
</evidence>
<keyword evidence="3" id="KW-1185">Reference proteome</keyword>
<feature type="region of interest" description="Disordered" evidence="1">
    <location>
        <begin position="99"/>
        <end position="131"/>
    </location>
</feature>
<protein>
    <submittedName>
        <fullName evidence="2">Uncharacterized protein</fullName>
    </submittedName>
</protein>
<accession>A0A3S5C973</accession>
<feature type="compositionally biased region" description="Basic and acidic residues" evidence="1">
    <location>
        <begin position="30"/>
        <end position="45"/>
    </location>
</feature>
<sequence length="180" mass="19150">QSSCSNLGCGAVGLRVHCCSDVVEPCGSRESNKSEATKKPDTEADVKSGLSGLMLAVRTVMKTGLGVQTAQTKVDRAGVESDSDEMAGLVSLATRMGVADETSALRTPSRGPRHDGNRLGQKEEEEVADRPEAVQLERTDSQMTLLPESSWPISPGLGADSPYLVREKCFTMKSDIFAFG</sequence>
<evidence type="ECO:0000256" key="1">
    <source>
        <dbReference type="SAM" id="MobiDB-lite"/>
    </source>
</evidence>
<evidence type="ECO:0000313" key="3">
    <source>
        <dbReference type="Proteomes" id="UP000784294"/>
    </source>
</evidence>
<feature type="non-terminal residue" evidence="2">
    <location>
        <position position="1"/>
    </location>
</feature>